<dbReference type="GO" id="GO:0022857">
    <property type="term" value="F:transmembrane transporter activity"/>
    <property type="evidence" value="ECO:0007669"/>
    <property type="project" value="InterPro"/>
</dbReference>
<feature type="transmembrane region" description="Helical" evidence="6">
    <location>
        <begin position="139"/>
        <end position="162"/>
    </location>
</feature>
<feature type="transmembrane region" description="Helical" evidence="6">
    <location>
        <begin position="114"/>
        <end position="133"/>
    </location>
</feature>
<evidence type="ECO:0000256" key="3">
    <source>
        <dbReference type="ARBA" id="ARBA00022692"/>
    </source>
</evidence>
<feature type="transmembrane region" description="Helical" evidence="6">
    <location>
        <begin position="216"/>
        <end position="236"/>
    </location>
</feature>
<dbReference type="PANTHER" id="PTHR23510:SF3">
    <property type="entry name" value="MAJOR FACILITATOR SUPERFAMILY DOMAIN-CONTAINING PROTEIN 8"/>
    <property type="match status" value="1"/>
</dbReference>
<keyword evidence="5 6" id="KW-0472">Membrane</keyword>
<gene>
    <name evidence="7" type="ORF">ASIM_LOCUS15537</name>
</gene>
<dbReference type="OrthoDB" id="370281at2759"/>
<feature type="transmembrane region" description="Helical" evidence="6">
    <location>
        <begin position="80"/>
        <end position="102"/>
    </location>
</feature>
<dbReference type="InterPro" id="IPR011701">
    <property type="entry name" value="MFS"/>
</dbReference>
<dbReference type="InterPro" id="IPR036259">
    <property type="entry name" value="MFS_trans_sf"/>
</dbReference>
<dbReference type="PANTHER" id="PTHR23510">
    <property type="entry name" value="INNER MEMBRANE TRANSPORT PROTEIN YAJR"/>
    <property type="match status" value="1"/>
</dbReference>
<reference evidence="9" key="1">
    <citation type="submission" date="2017-02" db="UniProtKB">
        <authorList>
            <consortium name="WormBaseParasite"/>
        </authorList>
    </citation>
    <scope>IDENTIFICATION</scope>
</reference>
<evidence type="ECO:0000313" key="8">
    <source>
        <dbReference type="Proteomes" id="UP000267096"/>
    </source>
</evidence>
<reference evidence="7 8" key="2">
    <citation type="submission" date="2018-11" db="EMBL/GenBank/DDBJ databases">
        <authorList>
            <consortium name="Pathogen Informatics"/>
        </authorList>
    </citation>
    <scope>NUCLEOTIDE SEQUENCE [LARGE SCALE GENOMIC DNA]</scope>
</reference>
<proteinExistence type="predicted"/>
<dbReference type="GO" id="GO:0012505">
    <property type="term" value="C:endomembrane system"/>
    <property type="evidence" value="ECO:0007669"/>
    <property type="project" value="UniProtKB-SubCell"/>
</dbReference>
<name>A0A0M3K589_ANISI</name>
<dbReference type="Pfam" id="PF07690">
    <property type="entry name" value="MFS_1"/>
    <property type="match status" value="1"/>
</dbReference>
<dbReference type="Gene3D" id="1.20.1250.20">
    <property type="entry name" value="MFS general substrate transporter like domains"/>
    <property type="match status" value="2"/>
</dbReference>
<evidence type="ECO:0000313" key="7">
    <source>
        <dbReference type="EMBL" id="VDK55462.1"/>
    </source>
</evidence>
<evidence type="ECO:0000313" key="9">
    <source>
        <dbReference type="WBParaSite" id="ASIM_0001613001-mRNA-1"/>
    </source>
</evidence>
<dbReference type="InterPro" id="IPR051068">
    <property type="entry name" value="MFS_Domain-Containing_Protein"/>
</dbReference>
<dbReference type="SUPFAM" id="SSF103473">
    <property type="entry name" value="MFS general substrate transporter"/>
    <property type="match status" value="2"/>
</dbReference>
<dbReference type="WBParaSite" id="ASIM_0001613001-mRNA-1">
    <property type="protein sequence ID" value="ASIM_0001613001-mRNA-1"/>
    <property type="gene ID" value="ASIM_0001613001"/>
</dbReference>
<sequence length="667" mass="73964">MFSKLFLYFSPISTVTNPETQKTPWRSIWLCNVLQLLNGIQFSILFTSMWPFLKTVRNTTLLYFTDFADRKIDSTADLNFYGWITAIFPLGQTLGSFLFGLWDQKSKRAKDPTAMGVALMGVGNLLYGILPVFKSGAKWIMLIARFVVGFGSGNLSVLRSYVATGARPEDRVKALSIGFGMFVLGLSLGPVVMLIFTPLGPSGFYLGTLQVSMYNLPAFSMVLVGIVSLLLLYTCFQEVYAGIITVDESKGYDKRKMICFGMCVFILYHLLMLPWPFYRGMSDSLVANTSAGNDCLHYDWCKSTKKIPLPVFIITTVVFTGMAFSTVGASSGALFSEVLGPRNQYQLFMKLHAAFEHCHNFAQGFMQGLFAFFGSAGRFVGPIISTAIFQSVGYMVPMLMLLAMVVIITGVVIIFHKRLVPLSPVSAVTELEARKSPWFSIWLCNILQLLNGIQFSILFTSMWPYLRILDSSADLNFYGWIVAVFPLGQTIGSFLFGVWNQKTKSAKHPTAVGVIIMGVGNLLYGTLPLYRRGAKWAMLIARTVTFEGNLSVLRTYVAVGAAPKDRVSALSFGIALFVLGLSIGPVAMVLCIFHLLMFTPLGEEGFYLGALRISMYNLPAWAMVIVALVSLLLLYTCFQEKYAGILTNKDDQGQLYLSFISYAYILP</sequence>
<keyword evidence="2" id="KW-0813">Transport</keyword>
<accession>A0A0M3K589</accession>
<feature type="transmembrane region" description="Helical" evidence="6">
    <location>
        <begin position="618"/>
        <end position="638"/>
    </location>
</feature>
<keyword evidence="3 6" id="KW-0812">Transmembrane</keyword>
<feature type="transmembrane region" description="Helical" evidence="6">
    <location>
        <begin position="477"/>
        <end position="499"/>
    </location>
</feature>
<feature type="transmembrane region" description="Helical" evidence="6">
    <location>
        <begin position="395"/>
        <end position="415"/>
    </location>
</feature>
<feature type="transmembrane region" description="Helical" evidence="6">
    <location>
        <begin position="257"/>
        <end position="278"/>
    </location>
</feature>
<feature type="transmembrane region" description="Helical" evidence="6">
    <location>
        <begin position="312"/>
        <end position="335"/>
    </location>
</feature>
<evidence type="ECO:0000256" key="5">
    <source>
        <dbReference type="ARBA" id="ARBA00023136"/>
    </source>
</evidence>
<feature type="transmembrane region" description="Helical" evidence="6">
    <location>
        <begin position="174"/>
        <end position="196"/>
    </location>
</feature>
<feature type="transmembrane region" description="Helical" evidence="6">
    <location>
        <begin position="29"/>
        <end position="53"/>
    </location>
</feature>
<evidence type="ECO:0000256" key="4">
    <source>
        <dbReference type="ARBA" id="ARBA00022989"/>
    </source>
</evidence>
<dbReference type="AlphaFoldDB" id="A0A0M3K589"/>
<feature type="transmembrane region" description="Helical" evidence="6">
    <location>
        <begin position="511"/>
        <end position="530"/>
    </location>
</feature>
<comment type="subcellular location">
    <subcellularLocation>
        <location evidence="1">Endomembrane system</location>
        <topology evidence="1">Multi-pass membrane protein</topology>
    </subcellularLocation>
</comment>
<feature type="transmembrane region" description="Helical" evidence="6">
    <location>
        <begin position="569"/>
        <end position="598"/>
    </location>
</feature>
<dbReference type="GO" id="GO:0005765">
    <property type="term" value="C:lysosomal membrane"/>
    <property type="evidence" value="ECO:0007669"/>
    <property type="project" value="TreeGrafter"/>
</dbReference>
<organism evidence="9">
    <name type="scientific">Anisakis simplex</name>
    <name type="common">Herring worm</name>
    <dbReference type="NCBI Taxonomy" id="6269"/>
    <lineage>
        <taxon>Eukaryota</taxon>
        <taxon>Metazoa</taxon>
        <taxon>Ecdysozoa</taxon>
        <taxon>Nematoda</taxon>
        <taxon>Chromadorea</taxon>
        <taxon>Rhabditida</taxon>
        <taxon>Spirurina</taxon>
        <taxon>Ascaridomorpha</taxon>
        <taxon>Ascaridoidea</taxon>
        <taxon>Anisakidae</taxon>
        <taxon>Anisakis</taxon>
        <taxon>Anisakis simplex complex</taxon>
    </lineage>
</organism>
<feature type="transmembrane region" description="Helical" evidence="6">
    <location>
        <begin position="369"/>
        <end position="389"/>
    </location>
</feature>
<dbReference type="Proteomes" id="UP000267096">
    <property type="component" value="Unassembled WGS sequence"/>
</dbReference>
<evidence type="ECO:0000256" key="2">
    <source>
        <dbReference type="ARBA" id="ARBA00022448"/>
    </source>
</evidence>
<evidence type="ECO:0000256" key="1">
    <source>
        <dbReference type="ARBA" id="ARBA00004127"/>
    </source>
</evidence>
<protein>
    <submittedName>
        <fullName evidence="9">MFS domain-containing protein</fullName>
    </submittedName>
</protein>
<evidence type="ECO:0000256" key="6">
    <source>
        <dbReference type="SAM" id="Phobius"/>
    </source>
</evidence>
<dbReference type="EMBL" id="UYRR01032395">
    <property type="protein sequence ID" value="VDK55462.1"/>
    <property type="molecule type" value="Genomic_DNA"/>
</dbReference>
<keyword evidence="8" id="KW-1185">Reference proteome</keyword>
<keyword evidence="4 6" id="KW-1133">Transmembrane helix</keyword>